<dbReference type="InterPro" id="IPR014324">
    <property type="entry name" value="ABC_heterocyst_DevA"/>
</dbReference>
<dbReference type="InterPro" id="IPR017911">
    <property type="entry name" value="MacB-like_ATP-bd"/>
</dbReference>
<dbReference type="AlphaFoldDB" id="A0A367S0M1"/>
<dbReference type="PANTHER" id="PTHR24220">
    <property type="entry name" value="IMPORT ATP-BINDING PROTEIN"/>
    <property type="match status" value="1"/>
</dbReference>
<dbReference type="GO" id="GO:0022857">
    <property type="term" value="F:transmembrane transporter activity"/>
    <property type="evidence" value="ECO:0007669"/>
    <property type="project" value="TreeGrafter"/>
</dbReference>
<sequence length="239" mass="26303">MFNKPVISIHNLDHFFGQGQLRKQVLFDINLKIHAGEIVIMTGPSGSGKTTLLTLAGGLRSAQSGSLHVLGKELCHASPAELVQVRRNNGYIFQAHNLHGSLTALQNVKMGLELHKNISSKRMQQRAAQMLEQVGLGHRINYYPDDLSGGQKQRVAIARALVSHPKIVLADEPTAALDSKSGRDVVNLMQQLAKEQSCTILIVTHDNRILDVADRIVQMEDGKLVNNSTQISNIEMSHR</sequence>
<keyword evidence="3" id="KW-0067">ATP-binding</keyword>
<dbReference type="Gene3D" id="3.40.50.300">
    <property type="entry name" value="P-loop containing nucleotide triphosphate hydrolases"/>
    <property type="match status" value="1"/>
</dbReference>
<evidence type="ECO:0000256" key="2">
    <source>
        <dbReference type="ARBA" id="ARBA00022741"/>
    </source>
</evidence>
<dbReference type="InterPro" id="IPR017871">
    <property type="entry name" value="ABC_transporter-like_CS"/>
</dbReference>
<dbReference type="SMART" id="SM00382">
    <property type="entry name" value="AAA"/>
    <property type="match status" value="1"/>
</dbReference>
<dbReference type="SUPFAM" id="SSF52540">
    <property type="entry name" value="P-loop containing nucleoside triphosphate hydrolases"/>
    <property type="match status" value="1"/>
</dbReference>
<evidence type="ECO:0000259" key="4">
    <source>
        <dbReference type="PROSITE" id="PS50893"/>
    </source>
</evidence>
<keyword evidence="1" id="KW-0813">Transport</keyword>
<gene>
    <name evidence="5" type="ORF">A6769_37970</name>
</gene>
<organism evidence="5 6">
    <name type="scientific">Nostoc punctiforme NIES-2108</name>
    <dbReference type="NCBI Taxonomy" id="1356359"/>
    <lineage>
        <taxon>Bacteria</taxon>
        <taxon>Bacillati</taxon>
        <taxon>Cyanobacteriota</taxon>
        <taxon>Cyanophyceae</taxon>
        <taxon>Nostocales</taxon>
        <taxon>Nostocaceae</taxon>
        <taxon>Nostoc</taxon>
    </lineage>
</organism>
<evidence type="ECO:0000313" key="6">
    <source>
        <dbReference type="Proteomes" id="UP000252085"/>
    </source>
</evidence>
<keyword evidence="2" id="KW-0547">Nucleotide-binding</keyword>
<dbReference type="PROSITE" id="PS00211">
    <property type="entry name" value="ABC_TRANSPORTER_1"/>
    <property type="match status" value="1"/>
</dbReference>
<dbReference type="InterPro" id="IPR027417">
    <property type="entry name" value="P-loop_NTPase"/>
</dbReference>
<dbReference type="PROSITE" id="PS50893">
    <property type="entry name" value="ABC_TRANSPORTER_2"/>
    <property type="match status" value="1"/>
</dbReference>
<dbReference type="Proteomes" id="UP000252085">
    <property type="component" value="Unassembled WGS sequence"/>
</dbReference>
<dbReference type="InterPro" id="IPR015854">
    <property type="entry name" value="ABC_transpr_LolD-like"/>
</dbReference>
<dbReference type="EMBL" id="LXQE01000017">
    <property type="protein sequence ID" value="RCJ42305.1"/>
    <property type="molecule type" value="Genomic_DNA"/>
</dbReference>
<dbReference type="GO" id="GO:0098796">
    <property type="term" value="C:membrane protein complex"/>
    <property type="evidence" value="ECO:0007669"/>
    <property type="project" value="UniProtKB-ARBA"/>
</dbReference>
<dbReference type="FunFam" id="3.40.50.300:FF:000032">
    <property type="entry name" value="Export ABC transporter ATP-binding protein"/>
    <property type="match status" value="1"/>
</dbReference>
<dbReference type="GO" id="GO:0016887">
    <property type="term" value="F:ATP hydrolysis activity"/>
    <property type="evidence" value="ECO:0007669"/>
    <property type="project" value="InterPro"/>
</dbReference>
<dbReference type="CDD" id="cd03255">
    <property type="entry name" value="ABC_MJ0796_LolCDE_FtsE"/>
    <property type="match status" value="1"/>
</dbReference>
<dbReference type="InterPro" id="IPR003439">
    <property type="entry name" value="ABC_transporter-like_ATP-bd"/>
</dbReference>
<dbReference type="PANTHER" id="PTHR24220:SF376">
    <property type="entry name" value="ABC TRANSPORTER"/>
    <property type="match status" value="1"/>
</dbReference>
<evidence type="ECO:0000313" key="5">
    <source>
        <dbReference type="EMBL" id="RCJ42305.1"/>
    </source>
</evidence>
<reference evidence="5 6" key="1">
    <citation type="submission" date="2016-04" db="EMBL/GenBank/DDBJ databases">
        <authorList>
            <person name="Evans L.H."/>
            <person name="Alamgir A."/>
            <person name="Owens N."/>
            <person name="Weber N.D."/>
            <person name="Virtaneva K."/>
            <person name="Barbian K."/>
            <person name="Babar A."/>
            <person name="Rosenke K."/>
        </authorList>
    </citation>
    <scope>NUCLEOTIDE SEQUENCE [LARGE SCALE GENOMIC DNA]</scope>
    <source>
        <strain evidence="5">NIES-2108</strain>
    </source>
</reference>
<evidence type="ECO:0000256" key="1">
    <source>
        <dbReference type="ARBA" id="ARBA00022448"/>
    </source>
</evidence>
<proteinExistence type="predicted"/>
<protein>
    <submittedName>
        <fullName evidence="5">ABC transporter</fullName>
    </submittedName>
</protein>
<dbReference type="Pfam" id="PF00005">
    <property type="entry name" value="ABC_tran"/>
    <property type="match status" value="1"/>
</dbReference>
<comment type="caution">
    <text evidence="5">The sequence shown here is derived from an EMBL/GenBank/DDBJ whole genome shotgun (WGS) entry which is preliminary data.</text>
</comment>
<dbReference type="GO" id="GO:0005886">
    <property type="term" value="C:plasma membrane"/>
    <property type="evidence" value="ECO:0007669"/>
    <property type="project" value="TreeGrafter"/>
</dbReference>
<dbReference type="NCBIfam" id="TIGR02982">
    <property type="entry name" value="heterocyst_DevA"/>
    <property type="match status" value="1"/>
</dbReference>
<dbReference type="GO" id="GO:0005524">
    <property type="term" value="F:ATP binding"/>
    <property type="evidence" value="ECO:0007669"/>
    <property type="project" value="UniProtKB-KW"/>
</dbReference>
<name>A0A367S0M1_NOSPU</name>
<evidence type="ECO:0000256" key="3">
    <source>
        <dbReference type="ARBA" id="ARBA00022840"/>
    </source>
</evidence>
<accession>A0A367S0M1</accession>
<feature type="domain" description="ABC transporter" evidence="4">
    <location>
        <begin position="9"/>
        <end position="239"/>
    </location>
</feature>
<dbReference type="InterPro" id="IPR003593">
    <property type="entry name" value="AAA+_ATPase"/>
</dbReference>